<dbReference type="Gene3D" id="3.90.180.10">
    <property type="entry name" value="Medium-chain alcohol dehydrogenases, catalytic domain"/>
    <property type="match status" value="1"/>
</dbReference>
<protein>
    <recommendedName>
        <fullName evidence="1">Enoyl reductase (ER) domain-containing protein</fullName>
    </recommendedName>
</protein>
<dbReference type="PANTHER" id="PTHR11695:SF294">
    <property type="entry name" value="RETICULON-4-INTERACTING PROTEIN 1, MITOCHONDRIAL"/>
    <property type="match status" value="1"/>
</dbReference>
<dbReference type="InterPro" id="IPR036291">
    <property type="entry name" value="NAD(P)-bd_dom_sf"/>
</dbReference>
<dbReference type="AlphaFoldDB" id="A0A8K1CPB3"/>
<organism evidence="2 3">
    <name type="scientific">Pythium oligandrum</name>
    <name type="common">Mycoparasitic fungus</name>
    <dbReference type="NCBI Taxonomy" id="41045"/>
    <lineage>
        <taxon>Eukaryota</taxon>
        <taxon>Sar</taxon>
        <taxon>Stramenopiles</taxon>
        <taxon>Oomycota</taxon>
        <taxon>Peronosporomycetes</taxon>
        <taxon>Pythiales</taxon>
        <taxon>Pythiaceae</taxon>
        <taxon>Pythium</taxon>
    </lineage>
</organism>
<comment type="caution">
    <text evidence="2">The sequence shown here is derived from an EMBL/GenBank/DDBJ whole genome shotgun (WGS) entry which is preliminary data.</text>
</comment>
<feature type="domain" description="Enoyl reductase (ER)" evidence="1">
    <location>
        <begin position="19"/>
        <end position="324"/>
    </location>
</feature>
<dbReference type="InterPro" id="IPR050700">
    <property type="entry name" value="YIM1/Zinc_Alcohol_DH_Fams"/>
</dbReference>
<evidence type="ECO:0000313" key="3">
    <source>
        <dbReference type="Proteomes" id="UP000794436"/>
    </source>
</evidence>
<proteinExistence type="predicted"/>
<keyword evidence="3" id="KW-1185">Reference proteome</keyword>
<sequence>MALRLPTTFRGYLFEKFGDALQEIKLRTDLTHAPLGPSQIRVKVFTTALNPVDHKLVEVGARFMPTAPTAENPCRLGFDAAGKVVEVGADVSNVKIDDEVLGMAYFGSTGTWAEYAVLEAANVVHKPTSLSFGQAAGLPLVGQTTYQALTTHGHFQAGQRVLILGGSTATGAIAIQVAKALGASFVAATASTRNVDFVKSFGADQVIDYTSEKWANILEAHSIDLIYDCGVEPKAWDEGAQSVLTKDTGRLVTIGLPITPSESPIGATYTRMGGRPSQSDLQALVSLADSGKLTIPVDSVYAFEDLLDAVAAQKAGRARGKIILSIASE</sequence>
<dbReference type="SUPFAM" id="SSF50129">
    <property type="entry name" value="GroES-like"/>
    <property type="match status" value="1"/>
</dbReference>
<evidence type="ECO:0000259" key="1">
    <source>
        <dbReference type="SMART" id="SM00829"/>
    </source>
</evidence>
<name>A0A8K1CPB3_PYTOL</name>
<dbReference type="PANTHER" id="PTHR11695">
    <property type="entry name" value="ALCOHOL DEHYDROGENASE RELATED"/>
    <property type="match status" value="1"/>
</dbReference>
<dbReference type="Pfam" id="PF13602">
    <property type="entry name" value="ADH_zinc_N_2"/>
    <property type="match status" value="1"/>
</dbReference>
<dbReference type="SMART" id="SM00829">
    <property type="entry name" value="PKS_ER"/>
    <property type="match status" value="1"/>
</dbReference>
<dbReference type="SUPFAM" id="SSF51735">
    <property type="entry name" value="NAD(P)-binding Rossmann-fold domains"/>
    <property type="match status" value="1"/>
</dbReference>
<dbReference type="Gene3D" id="3.40.50.720">
    <property type="entry name" value="NAD(P)-binding Rossmann-like Domain"/>
    <property type="match status" value="1"/>
</dbReference>
<dbReference type="EMBL" id="SPLM01000006">
    <property type="protein sequence ID" value="TMW67015.1"/>
    <property type="molecule type" value="Genomic_DNA"/>
</dbReference>
<dbReference type="Pfam" id="PF08240">
    <property type="entry name" value="ADH_N"/>
    <property type="match status" value="1"/>
</dbReference>
<dbReference type="InterPro" id="IPR020843">
    <property type="entry name" value="ER"/>
</dbReference>
<gene>
    <name evidence="2" type="ORF">Poli38472_012131</name>
</gene>
<dbReference type="InterPro" id="IPR011032">
    <property type="entry name" value="GroES-like_sf"/>
</dbReference>
<evidence type="ECO:0000313" key="2">
    <source>
        <dbReference type="EMBL" id="TMW67015.1"/>
    </source>
</evidence>
<dbReference type="CDD" id="cd05289">
    <property type="entry name" value="MDR_like_2"/>
    <property type="match status" value="1"/>
</dbReference>
<accession>A0A8K1CPB3</accession>
<dbReference type="Proteomes" id="UP000794436">
    <property type="component" value="Unassembled WGS sequence"/>
</dbReference>
<dbReference type="OrthoDB" id="201656at2759"/>
<reference evidence="2" key="1">
    <citation type="submission" date="2019-03" db="EMBL/GenBank/DDBJ databases">
        <title>Long read genome sequence of the mycoparasitic Pythium oligandrum ATCC 38472 isolated from sugarbeet rhizosphere.</title>
        <authorList>
            <person name="Gaulin E."/>
        </authorList>
    </citation>
    <scope>NUCLEOTIDE SEQUENCE</scope>
    <source>
        <strain evidence="2">ATCC 38472_TT</strain>
    </source>
</reference>
<dbReference type="GO" id="GO:0016491">
    <property type="term" value="F:oxidoreductase activity"/>
    <property type="evidence" value="ECO:0007669"/>
    <property type="project" value="InterPro"/>
</dbReference>
<dbReference type="InterPro" id="IPR013154">
    <property type="entry name" value="ADH-like_N"/>
</dbReference>